<dbReference type="GO" id="GO:0016787">
    <property type="term" value="F:hydrolase activity"/>
    <property type="evidence" value="ECO:0007669"/>
    <property type="project" value="UniProtKB-KW"/>
</dbReference>
<keyword evidence="1" id="KW-0378">Hydrolase</keyword>
<dbReference type="Gene3D" id="3.40.50.1820">
    <property type="entry name" value="alpha/beta hydrolase"/>
    <property type="match status" value="1"/>
</dbReference>
<dbReference type="AlphaFoldDB" id="A0A1H4Y4M8"/>
<protein>
    <submittedName>
        <fullName evidence="3">Acetyl esterase/lipase</fullName>
    </submittedName>
</protein>
<dbReference type="InterPro" id="IPR029058">
    <property type="entry name" value="AB_hydrolase_fold"/>
</dbReference>
<reference evidence="4" key="1">
    <citation type="submission" date="2016-10" db="EMBL/GenBank/DDBJ databases">
        <authorList>
            <person name="Varghese N."/>
            <person name="Submissions S."/>
        </authorList>
    </citation>
    <scope>NUCLEOTIDE SEQUENCE [LARGE SCALE GENOMIC DNA]</scope>
    <source>
        <strain evidence="4">DSM 44544</strain>
    </source>
</reference>
<dbReference type="RefSeq" id="WP_208613439.1">
    <property type="nucleotide sequence ID" value="NZ_FNSO01000004.1"/>
</dbReference>
<evidence type="ECO:0000313" key="4">
    <source>
        <dbReference type="Proteomes" id="UP000199622"/>
    </source>
</evidence>
<evidence type="ECO:0000256" key="1">
    <source>
        <dbReference type="ARBA" id="ARBA00022801"/>
    </source>
</evidence>
<dbReference type="InterPro" id="IPR049492">
    <property type="entry name" value="BD-FAE-like_dom"/>
</dbReference>
<dbReference type="InterPro" id="IPR050300">
    <property type="entry name" value="GDXG_lipolytic_enzyme"/>
</dbReference>
<dbReference type="Proteomes" id="UP000199622">
    <property type="component" value="Unassembled WGS sequence"/>
</dbReference>
<name>A0A1H4Y4M8_9PSEU</name>
<feature type="domain" description="BD-FAE-like" evidence="2">
    <location>
        <begin position="51"/>
        <end position="268"/>
    </location>
</feature>
<accession>A0A1H4Y4M8</accession>
<keyword evidence="4" id="KW-1185">Reference proteome</keyword>
<dbReference type="SUPFAM" id="SSF53474">
    <property type="entry name" value="alpha/beta-Hydrolases"/>
    <property type="match status" value="1"/>
</dbReference>
<dbReference type="Pfam" id="PF20434">
    <property type="entry name" value="BD-FAE"/>
    <property type="match status" value="1"/>
</dbReference>
<proteinExistence type="predicted"/>
<gene>
    <name evidence="3" type="ORF">SAMN04489727_6532</name>
</gene>
<organism evidence="3 4">
    <name type="scientific">Amycolatopsis tolypomycina</name>
    <dbReference type="NCBI Taxonomy" id="208445"/>
    <lineage>
        <taxon>Bacteria</taxon>
        <taxon>Bacillati</taxon>
        <taxon>Actinomycetota</taxon>
        <taxon>Actinomycetes</taxon>
        <taxon>Pseudonocardiales</taxon>
        <taxon>Pseudonocardiaceae</taxon>
        <taxon>Amycolatopsis</taxon>
    </lineage>
</organism>
<dbReference type="PANTHER" id="PTHR48081:SF13">
    <property type="entry name" value="ALPHA_BETA HYDROLASE"/>
    <property type="match status" value="1"/>
</dbReference>
<evidence type="ECO:0000259" key="2">
    <source>
        <dbReference type="Pfam" id="PF20434"/>
    </source>
</evidence>
<dbReference type="EMBL" id="FNSO01000004">
    <property type="protein sequence ID" value="SED12685.1"/>
    <property type="molecule type" value="Genomic_DNA"/>
</dbReference>
<evidence type="ECO:0000313" key="3">
    <source>
        <dbReference type="EMBL" id="SED12685.1"/>
    </source>
</evidence>
<dbReference type="STRING" id="208445.SAMN04489727_6532"/>
<dbReference type="PANTHER" id="PTHR48081">
    <property type="entry name" value="AB HYDROLASE SUPERFAMILY PROTEIN C4A8.06C"/>
    <property type="match status" value="1"/>
</dbReference>
<sequence>MTIKMPLRVPIDGVPPAFVDPAVLTPVEADGVRWWRDVEYALVAGYRPLLLDLSIPDAHGPVPLVVLIHGGAWLGGTKNIQLGGLDDFGAVRVRLHEEGFAVAAVQYRLSGEAAFPAQLHDIKAAIRWLRTAAPAVGIDPGRIASLGASAGGHLAVFLGTNTTVPELEGTVGLTGTSSAVTASVGWYPPTRLDTMEAESIPGTPFTAHSAAGSPESRLIGHTVGERPELARHASPIAHINDATAPTLLVHGTLDQVVPHQQSIAYHGALDEAGVPSKLELVEGADHGFFGGDIDAVIDTTVAFLLDQLATVQAASQALKSATDKA</sequence>